<name>A0A917NA21_9PSEU</name>
<dbReference type="PANTHER" id="PTHR30143">
    <property type="entry name" value="ACID HYDRATASE"/>
    <property type="match status" value="1"/>
</dbReference>
<comment type="caution">
    <text evidence="2">The sequence shown here is derived from an EMBL/GenBank/DDBJ whole genome shotgun (WGS) entry which is preliminary data.</text>
</comment>
<keyword evidence="1" id="KW-0378">Hydrolase</keyword>
<evidence type="ECO:0000313" key="3">
    <source>
        <dbReference type="Proteomes" id="UP000597989"/>
    </source>
</evidence>
<evidence type="ECO:0000313" key="4">
    <source>
        <dbReference type="Proteomes" id="UP001500220"/>
    </source>
</evidence>
<gene>
    <name evidence="1" type="ORF">GCM10009545_24620</name>
    <name evidence="2" type="ORF">GCM10011581_12230</name>
</gene>
<dbReference type="GO" id="GO:0016787">
    <property type="term" value="F:hydrolase activity"/>
    <property type="evidence" value="ECO:0007669"/>
    <property type="project" value="UniProtKB-KW"/>
</dbReference>
<dbReference type="InterPro" id="IPR036663">
    <property type="entry name" value="Fumarylacetoacetase_C_sf"/>
</dbReference>
<protein>
    <submittedName>
        <fullName evidence="2">2-keto-4-pentenoate hydratase</fullName>
    </submittedName>
    <submittedName>
        <fullName evidence="1">Fumarylacetoacetate hydrolase family protein</fullName>
    </submittedName>
</protein>
<proteinExistence type="predicted"/>
<dbReference type="RefSeq" id="WP_188986231.1">
    <property type="nucleotide sequence ID" value="NZ_BAAAHC010000009.1"/>
</dbReference>
<dbReference type="SUPFAM" id="SSF56529">
    <property type="entry name" value="FAH"/>
    <property type="match status" value="1"/>
</dbReference>
<dbReference type="EMBL" id="BMMT01000002">
    <property type="protein sequence ID" value="GGI76693.1"/>
    <property type="molecule type" value="Genomic_DNA"/>
</dbReference>
<reference evidence="1 4" key="2">
    <citation type="journal article" date="2019" name="Int. J. Syst. Evol. Microbiol.">
        <title>The Global Catalogue of Microorganisms (GCM) 10K type strain sequencing project: providing services to taxonomists for standard genome sequencing and annotation.</title>
        <authorList>
            <consortium name="The Broad Institute Genomics Platform"/>
            <consortium name="The Broad Institute Genome Sequencing Center for Infectious Disease"/>
            <person name="Wu L."/>
            <person name="Ma J."/>
        </authorList>
    </citation>
    <scope>NUCLEOTIDE SEQUENCE [LARGE SCALE GENOMIC DNA]</scope>
    <source>
        <strain evidence="1 4">JCM 10664</strain>
    </source>
</reference>
<dbReference type="InterPro" id="IPR050772">
    <property type="entry name" value="Hydratase-Decarb/MhpD_sf"/>
</dbReference>
<reference evidence="2 3" key="1">
    <citation type="journal article" date="2014" name="Int. J. Syst. Evol. Microbiol.">
        <title>Complete genome sequence of Corynebacterium casei LMG S-19264T (=DSM 44701T), isolated from a smear-ripened cheese.</title>
        <authorList>
            <consortium name="US DOE Joint Genome Institute (JGI-PGF)"/>
            <person name="Walter F."/>
            <person name="Albersmeier A."/>
            <person name="Kalinowski J."/>
            <person name="Ruckert C."/>
        </authorList>
    </citation>
    <scope>NUCLEOTIDE SEQUENCE [LARGE SCALE GENOMIC DNA]</scope>
    <source>
        <strain evidence="2 3">CGMCC 4.7206</strain>
    </source>
</reference>
<evidence type="ECO:0000313" key="2">
    <source>
        <dbReference type="EMBL" id="GGI76693.1"/>
    </source>
</evidence>
<dbReference type="Proteomes" id="UP000597989">
    <property type="component" value="Unassembled WGS sequence"/>
</dbReference>
<sequence length="272" mass="29126">MAINIVETAERIIAAQQSRCPVDKLIDEADGPTKADAFRAQEEVIRRRVAAGDAVAGFKLGNIAKAMQTKFGVDEPDYGYLLASQFRPENLTITADEFIEPFVEVEPAFVLHKDVGGPHVTAVDIMAATDFVVPALEIIDSRVRNWNIGIYDTLADCGSSGAVIVGGCPRKLSEVNLADTPGEVRFDDEVKATGNTNAVYGNPIGALAWLCRRIAEYDVTLKAGQLILPGSILAAEKLVPGHRITGSFAGWGEVSFEYAAAADSHLDPIAAR</sequence>
<dbReference type="Proteomes" id="UP001500220">
    <property type="component" value="Unassembled WGS sequence"/>
</dbReference>
<reference evidence="2" key="3">
    <citation type="submission" date="2020-09" db="EMBL/GenBank/DDBJ databases">
        <authorList>
            <person name="Sun Q."/>
            <person name="Zhou Y."/>
        </authorList>
    </citation>
    <scope>NUCLEOTIDE SEQUENCE</scope>
    <source>
        <strain evidence="2">CGMCC 4.7206</strain>
    </source>
</reference>
<dbReference type="GO" id="GO:0008684">
    <property type="term" value="F:2-oxopent-4-enoate hydratase activity"/>
    <property type="evidence" value="ECO:0007669"/>
    <property type="project" value="TreeGrafter"/>
</dbReference>
<dbReference type="EMBL" id="BAAAHC010000009">
    <property type="protein sequence ID" value="GAA0521588.1"/>
    <property type="molecule type" value="Genomic_DNA"/>
</dbReference>
<reference evidence="1" key="4">
    <citation type="submission" date="2023-12" db="EMBL/GenBank/DDBJ databases">
        <authorList>
            <person name="Sun Q."/>
            <person name="Inoue M."/>
        </authorList>
    </citation>
    <scope>NUCLEOTIDE SEQUENCE</scope>
    <source>
        <strain evidence="1">JCM 10664</strain>
    </source>
</reference>
<evidence type="ECO:0000313" key="1">
    <source>
        <dbReference type="EMBL" id="GAA0521588.1"/>
    </source>
</evidence>
<accession>A0A917NA21</accession>
<dbReference type="Gene3D" id="3.90.850.10">
    <property type="entry name" value="Fumarylacetoacetase-like, C-terminal domain"/>
    <property type="match status" value="1"/>
</dbReference>
<dbReference type="PANTHER" id="PTHR30143:SF0">
    <property type="entry name" value="2-KETO-4-PENTENOATE HYDRATASE"/>
    <property type="match status" value="1"/>
</dbReference>
<organism evidence="2 3">
    <name type="scientific">Saccharopolyspora thermophila</name>
    <dbReference type="NCBI Taxonomy" id="89367"/>
    <lineage>
        <taxon>Bacteria</taxon>
        <taxon>Bacillati</taxon>
        <taxon>Actinomycetota</taxon>
        <taxon>Actinomycetes</taxon>
        <taxon>Pseudonocardiales</taxon>
        <taxon>Pseudonocardiaceae</taxon>
        <taxon>Saccharopolyspora</taxon>
    </lineage>
</organism>
<dbReference type="GO" id="GO:0005737">
    <property type="term" value="C:cytoplasm"/>
    <property type="evidence" value="ECO:0007669"/>
    <property type="project" value="TreeGrafter"/>
</dbReference>
<dbReference type="AlphaFoldDB" id="A0A917NA21"/>
<keyword evidence="4" id="KW-1185">Reference proteome</keyword>